<keyword evidence="2" id="KW-1185">Reference proteome</keyword>
<accession>A0ABV9XGQ8</accession>
<sequence>MSDTETPNERNAHQHIRIGLALLLEDREHPHSREDIAAFLNAELDHALGDAA</sequence>
<comment type="caution">
    <text evidence="1">The sequence shown here is derived from an EMBL/GenBank/DDBJ whole genome shotgun (WGS) entry which is preliminary data.</text>
</comment>
<evidence type="ECO:0000313" key="1">
    <source>
        <dbReference type="EMBL" id="MFC5024476.1"/>
    </source>
</evidence>
<evidence type="ECO:0000313" key="2">
    <source>
        <dbReference type="Proteomes" id="UP001595829"/>
    </source>
</evidence>
<reference evidence="2" key="1">
    <citation type="journal article" date="2019" name="Int. J. Syst. Evol. Microbiol.">
        <title>The Global Catalogue of Microorganisms (GCM) 10K type strain sequencing project: providing services to taxonomists for standard genome sequencing and annotation.</title>
        <authorList>
            <consortium name="The Broad Institute Genomics Platform"/>
            <consortium name="The Broad Institute Genome Sequencing Center for Infectious Disease"/>
            <person name="Wu L."/>
            <person name="Ma J."/>
        </authorList>
    </citation>
    <scope>NUCLEOTIDE SEQUENCE [LARGE SCALE GENOMIC DNA]</scope>
    <source>
        <strain evidence="2">CGMCC 4.1648</strain>
    </source>
</reference>
<protein>
    <submittedName>
        <fullName evidence="1">Uncharacterized protein</fullName>
    </submittedName>
</protein>
<dbReference type="Proteomes" id="UP001595829">
    <property type="component" value="Unassembled WGS sequence"/>
</dbReference>
<organism evidence="1 2">
    <name type="scientific">Streptomyces coeruleoprunus</name>
    <dbReference type="NCBI Taxonomy" id="285563"/>
    <lineage>
        <taxon>Bacteria</taxon>
        <taxon>Bacillati</taxon>
        <taxon>Actinomycetota</taxon>
        <taxon>Actinomycetes</taxon>
        <taxon>Kitasatosporales</taxon>
        <taxon>Streptomycetaceae</taxon>
        <taxon>Streptomyces</taxon>
    </lineage>
</organism>
<name>A0ABV9XGQ8_9ACTN</name>
<dbReference type="RefSeq" id="WP_345686752.1">
    <property type="nucleotide sequence ID" value="NZ_BAABIT010000001.1"/>
</dbReference>
<dbReference type="EMBL" id="JBHSJD010000014">
    <property type="protein sequence ID" value="MFC5024476.1"/>
    <property type="molecule type" value="Genomic_DNA"/>
</dbReference>
<proteinExistence type="predicted"/>
<gene>
    <name evidence="1" type="ORF">ACFPM3_20310</name>
</gene>